<dbReference type="EMBL" id="CP003681">
    <property type="protein sequence ID" value="AFP65419.1"/>
    <property type="molecule type" value="Genomic_DNA"/>
</dbReference>
<feature type="transmembrane region" description="Helical" evidence="1">
    <location>
        <begin position="21"/>
        <end position="42"/>
    </location>
</feature>
<feature type="transmembrane region" description="Helical" evidence="1">
    <location>
        <begin position="79"/>
        <end position="99"/>
    </location>
</feature>
<keyword evidence="1" id="KW-1133">Transmembrane helix</keyword>
<feature type="transmembrane region" description="Helical" evidence="1">
    <location>
        <begin position="143"/>
        <end position="161"/>
    </location>
</feature>
<evidence type="ECO:0000256" key="1">
    <source>
        <dbReference type="SAM" id="Phobius"/>
    </source>
</evidence>
<geneLocation type="nucleomorph" evidence="2"/>
<sequence length="861" mass="106333">MSNLYKKRTAYPFHFKPKFSIVFFISYIFSTFMNIKNFYAIFYEKKSVSFFFKQLFFPKKSTCLKIKKKFLKIFSFFKISTNSIFLTLFFHFKTIFLNISKKKIEQWNKILSNFSPKKIKNFRINEIFYKFTKKLKSQNKNKIQFWYFFPFLIFLITNSSIKNGVKNNFFSYYMKICFFNINPESFHFFVLSSNFCENFMKVLDLITFSPKFYTNLIIKFCYLFVFFTLDFLKFKIIGKKTKKLNLRVFFDLIIFNVTILSIIQRKIYFFRRFFDKTYILFSFIFHCNLIKNHFVFHKNFFLKTNYDFFPCLFLNFFLKNFQKKKVFLFLMFFVKIQINKKQRWFSKICGCNIISFELFKQIIDLEMNLNNFFPKQKNFILEMGKIHLNLYFLDKCFGFINFFFKNVLILVHSVHFKEIFKKIELLILNQDKKNFLQGKLFTSVSLFLRWKIFKKLFKKNFLDHFKTRNTEKTNKFFGSNMQDIEKNFSKFFRKNYTYRNFFHRKIFKIKHAELNETTSMLMIKILKKLTYMSKTKLDSRICFFLLFSLSTKFERIKMIFDFEIFKKLFLCWVFFLNKKNIFNQIFRTKLELFSKSWIYQKKSSMIMFFKNFFCPIFKVFFERENLFLSQKKKNFVENKKIKYFKSNAKFYYIIMALKLEFLEKEAFSNFFVFFLFFNCLKIQGFKLYSNKFYSSKDTQKHHFLGQRIVKRPIFFGKNFVMEPFIGFPNSKIFFFLQFFIFLNKRLLWNLSNFFYRSFYEKKQRKKNFNDLGKKKLNLFFQIKKEITIFFIKFYIKKLYNSGFYKKAKSYCSHNKHDRKLILGVFKTKKKKPARYDPFFFFKKKISTTKIINFRTEYESYI</sequence>
<organism evidence="2 3">
    <name type="scientific">Chroomonas mesostigmatica CCMP1168</name>
    <dbReference type="NCBI Taxonomy" id="1195612"/>
    <lineage>
        <taxon>Eukaryota</taxon>
        <taxon>Cryptophyceae</taxon>
        <taxon>Pyrenomonadales</taxon>
        <taxon>Chroomonadaceae</taxon>
        <taxon>Chroomonas</taxon>
    </lineage>
</organism>
<proteinExistence type="predicted"/>
<keyword evidence="1" id="KW-0812">Transmembrane</keyword>
<accession>J7G308</accession>
<protein>
    <submittedName>
        <fullName evidence="2">Uncharacterized protein</fullName>
    </submittedName>
</protein>
<reference evidence="2 3" key="1">
    <citation type="journal article" date="2012" name="Genome Biol. Evol.">
        <title>Nucleomorph genome sequence of the cryptophyte alga Chroomonas mesostigmatica CCMP1168 reveals lineage-specific gene loss and genome complexity.</title>
        <authorList>
            <person name="Moore C.E."/>
            <person name="Curtis B."/>
            <person name="Mills T."/>
            <person name="Tanifuji G."/>
            <person name="Archibald J.M."/>
        </authorList>
    </citation>
    <scope>NUCLEOTIDE SEQUENCE [LARGE SCALE GENOMIC DNA]</scope>
    <source>
        <strain evidence="2 3">CCMP1168</strain>
    </source>
</reference>
<dbReference type="AlphaFoldDB" id="J7G308"/>
<gene>
    <name evidence="2" type="ORF">CMESO_246</name>
</gene>
<evidence type="ECO:0000313" key="3">
    <source>
        <dbReference type="Proteomes" id="UP000243348"/>
    </source>
</evidence>
<dbReference type="Proteomes" id="UP000243348">
    <property type="component" value="Nucleomorph 2"/>
</dbReference>
<feature type="transmembrane region" description="Helical" evidence="1">
    <location>
        <begin position="212"/>
        <end position="232"/>
    </location>
</feature>
<evidence type="ECO:0000313" key="2">
    <source>
        <dbReference type="EMBL" id="AFP65419.1"/>
    </source>
</evidence>
<keyword evidence="2" id="KW-0542">Nucleomorph</keyword>
<keyword evidence="1" id="KW-0472">Membrane</keyword>
<feature type="transmembrane region" description="Helical" evidence="1">
    <location>
        <begin position="244"/>
        <end position="263"/>
    </location>
</feature>
<name>J7G308_9CRYP</name>